<dbReference type="RefSeq" id="XP_018001536.1">
    <property type="nucleotide sequence ID" value="XM_018149514.1"/>
</dbReference>
<dbReference type="GO" id="GO:0000030">
    <property type="term" value="F:mannosyltransferase activity"/>
    <property type="evidence" value="ECO:0007669"/>
    <property type="project" value="TreeGrafter"/>
</dbReference>
<feature type="compositionally biased region" description="Polar residues" evidence="7">
    <location>
        <begin position="326"/>
        <end position="337"/>
    </location>
</feature>
<feature type="region of interest" description="Disordered" evidence="7">
    <location>
        <begin position="313"/>
        <end position="345"/>
    </location>
</feature>
<keyword evidence="5 8" id="KW-1133">Transmembrane helix</keyword>
<dbReference type="GO" id="GO:0016020">
    <property type="term" value="C:membrane"/>
    <property type="evidence" value="ECO:0007669"/>
    <property type="project" value="UniProtKB-SubCell"/>
</dbReference>
<evidence type="ECO:0000256" key="8">
    <source>
        <dbReference type="SAM" id="Phobius"/>
    </source>
</evidence>
<dbReference type="PANTHER" id="PTHR32385">
    <property type="entry name" value="MANNOSYL PHOSPHORYLINOSITOL CERAMIDE SYNTHASE"/>
    <property type="match status" value="1"/>
</dbReference>
<evidence type="ECO:0000313" key="9">
    <source>
        <dbReference type="EMBL" id="KPI41573.1"/>
    </source>
</evidence>
<keyword evidence="4 8" id="KW-0812">Transmembrane</keyword>
<accession>A0A0N1P161</accession>
<organism evidence="9 10">
    <name type="scientific">Cyphellophora attinorum</name>
    <dbReference type="NCBI Taxonomy" id="1664694"/>
    <lineage>
        <taxon>Eukaryota</taxon>
        <taxon>Fungi</taxon>
        <taxon>Dikarya</taxon>
        <taxon>Ascomycota</taxon>
        <taxon>Pezizomycotina</taxon>
        <taxon>Eurotiomycetes</taxon>
        <taxon>Chaetothyriomycetidae</taxon>
        <taxon>Chaetothyriales</taxon>
        <taxon>Cyphellophoraceae</taxon>
        <taxon>Cyphellophora</taxon>
    </lineage>
</organism>
<evidence type="ECO:0000256" key="2">
    <source>
        <dbReference type="ARBA" id="ARBA00009003"/>
    </source>
</evidence>
<comment type="similarity">
    <text evidence="2">Belongs to the glycosyltransferase 32 family.</text>
</comment>
<comment type="caution">
    <text evidence="9">The sequence shown here is derived from an EMBL/GenBank/DDBJ whole genome shotgun (WGS) entry which is preliminary data.</text>
</comment>
<dbReference type="GeneID" id="28741394"/>
<dbReference type="Proteomes" id="UP000038010">
    <property type="component" value="Unassembled WGS sequence"/>
</dbReference>
<dbReference type="AlphaFoldDB" id="A0A0N1P161"/>
<evidence type="ECO:0000256" key="1">
    <source>
        <dbReference type="ARBA" id="ARBA00004370"/>
    </source>
</evidence>
<dbReference type="EMBL" id="LFJN01000009">
    <property type="protein sequence ID" value="KPI41573.1"/>
    <property type="molecule type" value="Genomic_DNA"/>
</dbReference>
<keyword evidence="6 8" id="KW-0472">Membrane</keyword>
<dbReference type="InterPro" id="IPR051706">
    <property type="entry name" value="Glycosyltransferase_domain"/>
</dbReference>
<keyword evidence="3" id="KW-0808">Transferase</keyword>
<dbReference type="PANTHER" id="PTHR32385:SF20">
    <property type="entry name" value="MANNOSYL PHOSPHORYLINOSITOL CERAMIDE SYNTHASE CSH1-RELATED"/>
    <property type="match status" value="1"/>
</dbReference>
<dbReference type="Pfam" id="PF04488">
    <property type="entry name" value="Gly_transf_sug"/>
    <property type="match status" value="1"/>
</dbReference>
<dbReference type="OrthoDB" id="3647at2759"/>
<keyword evidence="10" id="KW-1185">Reference proteome</keyword>
<evidence type="ECO:0000256" key="7">
    <source>
        <dbReference type="SAM" id="MobiDB-lite"/>
    </source>
</evidence>
<feature type="transmembrane region" description="Helical" evidence="8">
    <location>
        <begin position="285"/>
        <end position="307"/>
    </location>
</feature>
<dbReference type="GO" id="GO:0051999">
    <property type="term" value="P:mannosyl-inositol phosphorylceramide biosynthetic process"/>
    <property type="evidence" value="ECO:0007669"/>
    <property type="project" value="TreeGrafter"/>
</dbReference>
<reference evidence="9 10" key="1">
    <citation type="submission" date="2015-06" db="EMBL/GenBank/DDBJ databases">
        <title>Draft genome of the ant-associated black yeast Phialophora attae CBS 131958.</title>
        <authorList>
            <person name="Moreno L.F."/>
            <person name="Stielow B.J."/>
            <person name="de Hoog S."/>
            <person name="Vicente V.A."/>
            <person name="Weiss V.A."/>
            <person name="de Vries M."/>
            <person name="Cruz L.M."/>
            <person name="Souza E.M."/>
        </authorList>
    </citation>
    <scope>NUCLEOTIDE SEQUENCE [LARGE SCALE GENOMIC DNA]</scope>
    <source>
        <strain evidence="9 10">CBS 131958</strain>
    </source>
</reference>
<protein>
    <submittedName>
        <fullName evidence="9">Mannosyl phosphorylinositol ceramide synthase CSH1</fullName>
    </submittedName>
</protein>
<evidence type="ECO:0000256" key="6">
    <source>
        <dbReference type="ARBA" id="ARBA00023136"/>
    </source>
</evidence>
<evidence type="ECO:0000256" key="3">
    <source>
        <dbReference type="ARBA" id="ARBA00022679"/>
    </source>
</evidence>
<feature type="transmembrane region" description="Helical" evidence="8">
    <location>
        <begin position="6"/>
        <end position="31"/>
    </location>
</feature>
<name>A0A0N1P161_9EURO</name>
<dbReference type="VEuPathDB" id="FungiDB:AB675_9015"/>
<gene>
    <name evidence="9" type="ORF">AB675_9015</name>
</gene>
<evidence type="ECO:0000256" key="4">
    <source>
        <dbReference type="ARBA" id="ARBA00022692"/>
    </source>
</evidence>
<sequence>MRRSAIIFLVVFACVLIFLTHEVWTLITLLFEDAALDAIPLSELPAWDNTTDPTTPLTGWPEQIPKIIHQTYKNATIPDRWLEAQQSCIALHQPDYEYHLWSDAESLSFIAEHYAWFLPTFSGYSHPIQRADAIRYFVLRKYGGIYIDLDDGCARRLDPLLQYQAFVRRTIPTGISNDVMGSVPNHPFFVRVTESLQGADRSWILPYITIMASTGPLFLSVIWKKWLNEHAGLAPDGGEWEGRVRVLMPNEYSTEKAERAWFNTFKGDSWHEGDAKFIFWLGKNWILVTAIGFAIGIFIAVMIWVMLNRRGGKSGSPMPTLKRRTTAPSRSRNMTSSELDDEVSDGSENISVAWATQPPTGSSSQPQYHERKVPWWRRTPVLRDIMGKGPYEMYDRVEQHDA</sequence>
<comment type="subcellular location">
    <subcellularLocation>
        <location evidence="1">Membrane</location>
    </subcellularLocation>
</comment>
<dbReference type="InterPro" id="IPR007577">
    <property type="entry name" value="GlycoTrfase_DXD_sugar-bd_CS"/>
</dbReference>
<dbReference type="SUPFAM" id="SSF53448">
    <property type="entry name" value="Nucleotide-diphospho-sugar transferases"/>
    <property type="match status" value="1"/>
</dbReference>
<dbReference type="STRING" id="1664694.A0A0N1P161"/>
<dbReference type="InterPro" id="IPR029044">
    <property type="entry name" value="Nucleotide-diphossugar_trans"/>
</dbReference>
<evidence type="ECO:0000313" key="10">
    <source>
        <dbReference type="Proteomes" id="UP000038010"/>
    </source>
</evidence>
<evidence type="ECO:0000256" key="5">
    <source>
        <dbReference type="ARBA" id="ARBA00022989"/>
    </source>
</evidence>
<dbReference type="Gene3D" id="3.90.550.20">
    <property type="match status" value="1"/>
</dbReference>
<proteinExistence type="inferred from homology"/>